<dbReference type="KEGG" id="rme:Rmet_0482"/>
<accession>Q1LR58</accession>
<dbReference type="RefSeq" id="WP_011515353.1">
    <property type="nucleotide sequence ID" value="NC_007973.1"/>
</dbReference>
<dbReference type="STRING" id="266264.Rmet_0482"/>
<dbReference type="AlphaFoldDB" id="Q1LR58"/>
<sequence>MLYHLVMETSIWISLASLVISGSLSSAAFLHTRRDSLLKLRREALAHARASAVEWQCVLNDIEALKLGEVRSLLPMPSRAEFDAWLNAVHDTFKGSTERAQAIAENVSANFHKLTRHEAILVIRACEDGTPVVSAAREELRRKMEDFAKRLEREASRRVS</sequence>
<dbReference type="HOGENOM" id="CLU_1650724_0_0_4"/>
<dbReference type="Proteomes" id="UP000002429">
    <property type="component" value="Chromosome"/>
</dbReference>
<keyword evidence="1" id="KW-0812">Transmembrane</keyword>
<evidence type="ECO:0000313" key="2">
    <source>
        <dbReference type="EMBL" id="ABF07368.1"/>
    </source>
</evidence>
<keyword evidence="1" id="KW-1133">Transmembrane helix</keyword>
<dbReference type="EMBL" id="CP000352">
    <property type="protein sequence ID" value="ABF07368.1"/>
    <property type="molecule type" value="Genomic_DNA"/>
</dbReference>
<keyword evidence="3" id="KW-1185">Reference proteome</keyword>
<reference evidence="3" key="1">
    <citation type="journal article" date="2010" name="PLoS ONE">
        <title>The complete genome sequence of Cupriavidus metallidurans strain CH34, a master survivalist in harsh and anthropogenic environments.</title>
        <authorList>
            <person name="Janssen P.J."/>
            <person name="Van Houdt R."/>
            <person name="Moors H."/>
            <person name="Monsieurs P."/>
            <person name="Morin N."/>
            <person name="Michaux A."/>
            <person name="Benotmane M.A."/>
            <person name="Leys N."/>
            <person name="Vallaeys T."/>
            <person name="Lapidus A."/>
            <person name="Monchy S."/>
            <person name="Medigue C."/>
            <person name="Taghavi S."/>
            <person name="McCorkle S."/>
            <person name="Dunn J."/>
            <person name="van der Lelie D."/>
            <person name="Mergeay M."/>
        </authorList>
    </citation>
    <scope>NUCLEOTIDE SEQUENCE [LARGE SCALE GENOMIC DNA]</scope>
    <source>
        <strain evidence="3">ATCC 43123 / DSM 2839 / NBRC 102507 / CH34</strain>
    </source>
</reference>
<feature type="transmembrane region" description="Helical" evidence="1">
    <location>
        <begin position="12"/>
        <end position="32"/>
    </location>
</feature>
<evidence type="ECO:0000256" key="1">
    <source>
        <dbReference type="SAM" id="Phobius"/>
    </source>
</evidence>
<organism evidence="2 3">
    <name type="scientific">Cupriavidus metallidurans (strain ATCC 43123 / DSM 2839 / NBRC 102507 / CH34)</name>
    <name type="common">Ralstonia metallidurans</name>
    <dbReference type="NCBI Taxonomy" id="266264"/>
    <lineage>
        <taxon>Bacteria</taxon>
        <taxon>Pseudomonadati</taxon>
        <taxon>Pseudomonadota</taxon>
        <taxon>Betaproteobacteria</taxon>
        <taxon>Burkholderiales</taxon>
        <taxon>Burkholderiaceae</taxon>
        <taxon>Cupriavidus</taxon>
    </lineage>
</organism>
<evidence type="ECO:0000313" key="3">
    <source>
        <dbReference type="Proteomes" id="UP000002429"/>
    </source>
</evidence>
<gene>
    <name evidence="2" type="ordered locus">Rmet_0482</name>
</gene>
<keyword evidence="1" id="KW-0472">Membrane</keyword>
<name>Q1LR58_CUPMC</name>
<protein>
    <submittedName>
        <fullName evidence="2">Uncharacterized protein</fullName>
    </submittedName>
</protein>
<proteinExistence type="predicted"/>